<evidence type="ECO:0000313" key="2">
    <source>
        <dbReference type="EMBL" id="MDV6228132.1"/>
    </source>
</evidence>
<organism evidence="2 3">
    <name type="scientific">Nitratireductor aquimarinus</name>
    <dbReference type="NCBI Taxonomy" id="889300"/>
    <lineage>
        <taxon>Bacteria</taxon>
        <taxon>Pseudomonadati</taxon>
        <taxon>Pseudomonadota</taxon>
        <taxon>Alphaproteobacteria</taxon>
        <taxon>Hyphomicrobiales</taxon>
        <taxon>Phyllobacteriaceae</taxon>
        <taxon>Nitratireductor</taxon>
    </lineage>
</organism>
<feature type="transmembrane region" description="Helical" evidence="1">
    <location>
        <begin position="238"/>
        <end position="255"/>
    </location>
</feature>
<feature type="transmembrane region" description="Helical" evidence="1">
    <location>
        <begin position="267"/>
        <end position="291"/>
    </location>
</feature>
<feature type="transmembrane region" description="Helical" evidence="1">
    <location>
        <begin position="139"/>
        <end position="158"/>
    </location>
</feature>
<dbReference type="EMBL" id="JAWLIP010000008">
    <property type="protein sequence ID" value="MDV6228132.1"/>
    <property type="molecule type" value="Genomic_DNA"/>
</dbReference>
<keyword evidence="1" id="KW-1133">Transmembrane helix</keyword>
<dbReference type="Proteomes" id="UP001185659">
    <property type="component" value="Unassembled WGS sequence"/>
</dbReference>
<evidence type="ECO:0000256" key="1">
    <source>
        <dbReference type="SAM" id="Phobius"/>
    </source>
</evidence>
<feature type="transmembrane region" description="Helical" evidence="1">
    <location>
        <begin position="44"/>
        <end position="63"/>
    </location>
</feature>
<comment type="caution">
    <text evidence="2">The sequence shown here is derived from an EMBL/GenBank/DDBJ whole genome shotgun (WGS) entry which is preliminary data.</text>
</comment>
<keyword evidence="1" id="KW-0472">Membrane</keyword>
<feature type="transmembrane region" description="Helical" evidence="1">
    <location>
        <begin position="431"/>
        <end position="452"/>
    </location>
</feature>
<keyword evidence="1" id="KW-0812">Transmembrane</keyword>
<dbReference type="RefSeq" id="WP_317562119.1">
    <property type="nucleotide sequence ID" value="NZ_JAWLIP010000008.1"/>
</dbReference>
<name>A0ABU4APF8_9HYPH</name>
<feature type="transmembrane region" description="Helical" evidence="1">
    <location>
        <begin position="109"/>
        <end position="132"/>
    </location>
</feature>
<feature type="transmembrane region" description="Helical" evidence="1">
    <location>
        <begin position="311"/>
        <end position="329"/>
    </location>
</feature>
<feature type="transmembrane region" description="Helical" evidence="1">
    <location>
        <begin position="370"/>
        <end position="391"/>
    </location>
</feature>
<feature type="transmembrane region" description="Helical" evidence="1">
    <location>
        <begin position="75"/>
        <end position="97"/>
    </location>
</feature>
<reference evidence="2 3" key="1">
    <citation type="submission" date="2023-10" db="EMBL/GenBank/DDBJ databases">
        <authorList>
            <person name="Venkata Ramana C."/>
            <person name="Sasikala C."/>
            <person name="Dhurka M."/>
        </authorList>
    </citation>
    <scope>NUCLEOTIDE SEQUENCE [LARGE SCALE GENOMIC DNA]</scope>
    <source>
        <strain evidence="2 3">KCTC 32151</strain>
    </source>
</reference>
<protein>
    <recommendedName>
        <fullName evidence="4">MFS transporter</fullName>
    </recommendedName>
</protein>
<keyword evidence="3" id="KW-1185">Reference proteome</keyword>
<feature type="transmembrane region" description="Helical" evidence="1">
    <location>
        <begin position="398"/>
        <end position="419"/>
    </location>
</feature>
<feature type="transmembrane region" description="Helical" evidence="1">
    <location>
        <begin position="209"/>
        <end position="232"/>
    </location>
</feature>
<gene>
    <name evidence="2" type="ORF">R2G56_17690</name>
</gene>
<feature type="transmembrane region" description="Helical" evidence="1">
    <location>
        <begin position="336"/>
        <end position="358"/>
    </location>
</feature>
<sequence>MNKAALPLLLLLVLLGNGLRSVVSSTVFVSEGTFASFLKISVNKTSVIIELLLGAVLLSLLITPRLIQRFPARPLAAAMCLIAGVSSLGLAVLFWVAPPVATREALVVVLFPLIGFSLAALAPIAQMMTVWGGERHSKLLTGVWAVAMPAAFLVTPQLVRVIAPRYGLDIFFAGFAMVPFLLMLGLWMVREPVKETAGEAGEEKAASFALLPVLVVLITFEAVTTLVSLSGISAPETQIAAGLFAASLAYLVVRARRGRAAEQAPRAPVEGATLGVFAFLFFVNVATTGFYDTAYLVKHMCSNTLIADRATIGALAQVAAAMGATAILARMPIQRALMLAGAVITAAGLGSYMLYFGFPYYEVYLGSKALTGFGTGLLTTAAVFAVTGAAGRNAHLSLFIAFVIIVGTEVGLELFEILIQVMEMLSFAPDAVYSSVFVLQAVLVVVAMPFLFAKEASPDAIAAEGAKSPTAQQ</sequence>
<dbReference type="InterPro" id="IPR036259">
    <property type="entry name" value="MFS_trans_sf"/>
</dbReference>
<feature type="transmembrane region" description="Helical" evidence="1">
    <location>
        <begin position="170"/>
        <end position="189"/>
    </location>
</feature>
<evidence type="ECO:0000313" key="3">
    <source>
        <dbReference type="Proteomes" id="UP001185659"/>
    </source>
</evidence>
<accession>A0ABU4APF8</accession>
<evidence type="ECO:0008006" key="4">
    <source>
        <dbReference type="Google" id="ProtNLM"/>
    </source>
</evidence>
<dbReference type="SUPFAM" id="SSF103473">
    <property type="entry name" value="MFS general substrate transporter"/>
    <property type="match status" value="1"/>
</dbReference>
<proteinExistence type="predicted"/>
<dbReference type="Gene3D" id="1.20.1250.20">
    <property type="entry name" value="MFS general substrate transporter like domains"/>
    <property type="match status" value="1"/>
</dbReference>